<dbReference type="AlphaFoldDB" id="A0A0N5B8I0"/>
<reference evidence="2" key="1">
    <citation type="submission" date="2017-02" db="UniProtKB">
        <authorList>
            <consortium name="WormBaseParasite"/>
        </authorList>
    </citation>
    <scope>IDENTIFICATION</scope>
</reference>
<sequence length="481" mass="55794">MSNNTINIRSDSQGKIHIVSSAHCDEFKNYITNSTKRKQDNPKNNDIIIECQGKKYNLNHNVGVTNSKLLKSWSTKMNGSGFTVDMNNCKNEAVEAALILLNTGTLTIADDKILDVYRVLAKLECNTQEKDFYNYINKCIIRKENSPSMSNEREYFNFNNTAINNHTTCNNLLQKLMNDVKNIQENINFLVTEKKNDSKYETKTVRDLPDINMNNNVPNTKLIFGKRVYDYRDIEEIRKLPDYFKTKKDNFVRGKNFFTETEISDINKLPDIIDYEDAKIVVGKKVYDICDVEDFKKLPNYFEKIKESCERTDNKSKNYKNYMGSNLSQRSTSVDTNSSRNVYGLKKMQPHQNSARNMFVGNKNVGKNNYNKYIPHDNVVTPPGQGNYITTEINPSYNHFSIKDSTAYENYQLPSNFNQNSIKSKNPFLVQDNINLQRKNTKNNTTPYILPKRNIPEPNDVIFVPPIDFFKNHYNGPNYEH</sequence>
<name>A0A0N5B8I0_STREA</name>
<protein>
    <submittedName>
        <fullName evidence="2">BTB domain-containing protein</fullName>
    </submittedName>
</protein>
<dbReference type="WBParaSite" id="SPAL_0000235300.1">
    <property type="protein sequence ID" value="SPAL_0000235300.1"/>
    <property type="gene ID" value="SPAL_0000235300"/>
</dbReference>
<accession>A0A0N5B8I0</accession>
<evidence type="ECO:0000313" key="1">
    <source>
        <dbReference type="Proteomes" id="UP000046392"/>
    </source>
</evidence>
<dbReference type="Proteomes" id="UP000046392">
    <property type="component" value="Unplaced"/>
</dbReference>
<keyword evidence="1" id="KW-1185">Reference proteome</keyword>
<organism evidence="1 2">
    <name type="scientific">Strongyloides papillosus</name>
    <name type="common">Intestinal threadworm</name>
    <dbReference type="NCBI Taxonomy" id="174720"/>
    <lineage>
        <taxon>Eukaryota</taxon>
        <taxon>Metazoa</taxon>
        <taxon>Ecdysozoa</taxon>
        <taxon>Nematoda</taxon>
        <taxon>Chromadorea</taxon>
        <taxon>Rhabditida</taxon>
        <taxon>Tylenchina</taxon>
        <taxon>Panagrolaimomorpha</taxon>
        <taxon>Strongyloidoidea</taxon>
        <taxon>Strongyloididae</taxon>
        <taxon>Strongyloides</taxon>
    </lineage>
</organism>
<dbReference type="Gene3D" id="3.30.710.10">
    <property type="entry name" value="Potassium Channel Kv1.1, Chain A"/>
    <property type="match status" value="1"/>
</dbReference>
<proteinExistence type="predicted"/>
<evidence type="ECO:0000313" key="2">
    <source>
        <dbReference type="WBParaSite" id="SPAL_0000235300.1"/>
    </source>
</evidence>
<dbReference type="InterPro" id="IPR011333">
    <property type="entry name" value="SKP1/BTB/POZ_sf"/>
</dbReference>